<comment type="similarity">
    <text evidence="1">Belongs to the GppA/Ppx family.</text>
</comment>
<gene>
    <name evidence="4" type="ORF">IAB06_04155</name>
</gene>
<evidence type="ECO:0000313" key="5">
    <source>
        <dbReference type="Proteomes" id="UP000824099"/>
    </source>
</evidence>
<evidence type="ECO:0000256" key="1">
    <source>
        <dbReference type="ARBA" id="ARBA00007125"/>
    </source>
</evidence>
<organism evidence="4 5">
    <name type="scientific">Candidatus Avacidaminococcus intestinavium</name>
    <dbReference type="NCBI Taxonomy" id="2840684"/>
    <lineage>
        <taxon>Bacteria</taxon>
        <taxon>Bacillati</taxon>
        <taxon>Bacillota</taxon>
        <taxon>Negativicutes</taxon>
        <taxon>Acidaminococcales</taxon>
        <taxon>Acidaminococcaceae</taxon>
        <taxon>Acidaminococcaceae incertae sedis</taxon>
        <taxon>Candidatus Avacidaminococcus</taxon>
    </lineage>
</organism>
<accession>A0A9D1MQ24</accession>
<dbReference type="PANTHER" id="PTHR30005:SF0">
    <property type="entry name" value="RETROGRADE REGULATION PROTEIN 2"/>
    <property type="match status" value="1"/>
</dbReference>
<proteinExistence type="inferred from homology"/>
<dbReference type="InterPro" id="IPR048950">
    <property type="entry name" value="Ppx_GppA_C"/>
</dbReference>
<comment type="caution">
    <text evidence="4">The sequence shown here is derived from an EMBL/GenBank/DDBJ whole genome shotgun (WGS) entry which is preliminary data.</text>
</comment>
<dbReference type="EMBL" id="DVNI01000061">
    <property type="protein sequence ID" value="HIU64218.1"/>
    <property type="molecule type" value="Genomic_DNA"/>
</dbReference>
<evidence type="ECO:0000259" key="3">
    <source>
        <dbReference type="Pfam" id="PF21447"/>
    </source>
</evidence>
<protein>
    <submittedName>
        <fullName evidence="4">HD domain-containing protein</fullName>
    </submittedName>
</protein>
<dbReference type="SUPFAM" id="SSF53067">
    <property type="entry name" value="Actin-like ATPase domain"/>
    <property type="match status" value="2"/>
</dbReference>
<dbReference type="Proteomes" id="UP000824099">
    <property type="component" value="Unassembled WGS sequence"/>
</dbReference>
<feature type="domain" description="Ppx/GppA phosphatase C-terminal" evidence="3">
    <location>
        <begin position="331"/>
        <end position="477"/>
    </location>
</feature>
<dbReference type="Gene3D" id="3.30.420.40">
    <property type="match status" value="1"/>
</dbReference>
<dbReference type="PANTHER" id="PTHR30005">
    <property type="entry name" value="EXOPOLYPHOSPHATASE"/>
    <property type="match status" value="1"/>
</dbReference>
<dbReference type="InterPro" id="IPR003607">
    <property type="entry name" value="HD/PDEase_dom"/>
</dbReference>
<dbReference type="Pfam" id="PF21447">
    <property type="entry name" value="Ppx-GppA_III"/>
    <property type="match status" value="1"/>
</dbReference>
<feature type="domain" description="Ppx/GppA phosphatase N-terminal" evidence="2">
    <location>
        <begin position="26"/>
        <end position="297"/>
    </location>
</feature>
<dbReference type="CDD" id="cd24006">
    <property type="entry name" value="ASKHA_NBD_PPX_GppA"/>
    <property type="match status" value="1"/>
</dbReference>
<dbReference type="SUPFAM" id="SSF109604">
    <property type="entry name" value="HD-domain/PDEase-like"/>
    <property type="match status" value="1"/>
</dbReference>
<evidence type="ECO:0000313" key="4">
    <source>
        <dbReference type="EMBL" id="HIU64218.1"/>
    </source>
</evidence>
<dbReference type="Gene3D" id="3.30.420.150">
    <property type="entry name" value="Exopolyphosphatase. Domain 2"/>
    <property type="match status" value="1"/>
</dbReference>
<reference evidence="4" key="2">
    <citation type="journal article" date="2021" name="PeerJ">
        <title>Extensive microbial diversity within the chicken gut microbiome revealed by metagenomics and culture.</title>
        <authorList>
            <person name="Gilroy R."/>
            <person name="Ravi A."/>
            <person name="Getino M."/>
            <person name="Pursley I."/>
            <person name="Horton D.L."/>
            <person name="Alikhan N.F."/>
            <person name="Baker D."/>
            <person name="Gharbi K."/>
            <person name="Hall N."/>
            <person name="Watson M."/>
            <person name="Adriaenssens E.M."/>
            <person name="Foster-Nyarko E."/>
            <person name="Jarju S."/>
            <person name="Secka A."/>
            <person name="Antonio M."/>
            <person name="Oren A."/>
            <person name="Chaudhuri R.R."/>
            <person name="La Ragione R."/>
            <person name="Hildebrand F."/>
            <person name="Pallen M.J."/>
        </authorList>
    </citation>
    <scope>NUCLEOTIDE SEQUENCE</scope>
    <source>
        <strain evidence="4">CHK160-1198</strain>
    </source>
</reference>
<dbReference type="AlphaFoldDB" id="A0A9D1MQ24"/>
<evidence type="ECO:0000259" key="2">
    <source>
        <dbReference type="Pfam" id="PF02541"/>
    </source>
</evidence>
<name>A0A9D1MQ24_9FIRM</name>
<dbReference type="InterPro" id="IPR003695">
    <property type="entry name" value="Ppx_GppA_N"/>
</dbReference>
<dbReference type="GO" id="GO:0016462">
    <property type="term" value="F:pyrophosphatase activity"/>
    <property type="evidence" value="ECO:0007669"/>
    <property type="project" value="TreeGrafter"/>
</dbReference>
<dbReference type="Gene3D" id="1.10.3210.10">
    <property type="entry name" value="Hypothetical protein af1432"/>
    <property type="match status" value="1"/>
</dbReference>
<sequence>MKRKKLKTLALIHIGSEMISLQIAEYRDLDKIKVLEEASHKVRLGEETFKNKRISLATANEVCELLKGFRRLCTDYGVEEYCVQATTAVREAENQLYFLDQIFVKTGLIVDVVDMPREIYTKYASIQRSLHKAEIGTGSGVLLVDISSGGLGITYVRDRKIKYQQNLHIGIIRIKEDFGRTQKSSMHFSKALTEYIASTVGPVREALEKEEVNYFVLSGAETELVLKMLGRNSDKDLVERIPADDFITFYDKIRSMNLTQIIKIFAIEETSAEIIFPTIVLYQQLLALVPAKEVIVMPNRFIDGMRLMHIANNDNTAYVSFLQGELLSLVHCIGERYKYDYKHVRQVEVLALAMFDKLSKKHGLDEHIRFLLRAACILHDIGKYICLRSHALYSYQLIMASDMLGFSDHDKKIIALAAYYHSHVLFDHQNEENPKVERSDIPLVAKLSAILRLADALDRSYQQKIEQCKVVAKGNELLFQAFSRKDLTLEEWTFNNKKNFFIEVFGLVPILERVGGTNNYD</sequence>
<dbReference type="InterPro" id="IPR043129">
    <property type="entry name" value="ATPase_NBD"/>
</dbReference>
<dbReference type="CDD" id="cd00077">
    <property type="entry name" value="HDc"/>
    <property type="match status" value="1"/>
</dbReference>
<dbReference type="Pfam" id="PF02541">
    <property type="entry name" value="Ppx-GppA"/>
    <property type="match status" value="1"/>
</dbReference>
<reference evidence="4" key="1">
    <citation type="submission" date="2020-10" db="EMBL/GenBank/DDBJ databases">
        <authorList>
            <person name="Gilroy R."/>
        </authorList>
    </citation>
    <scope>NUCLEOTIDE SEQUENCE</scope>
    <source>
        <strain evidence="4">CHK160-1198</strain>
    </source>
</reference>
<dbReference type="InterPro" id="IPR050273">
    <property type="entry name" value="GppA/Ppx_hydrolase"/>
</dbReference>